<proteinExistence type="inferred from homology"/>
<dbReference type="InterPro" id="IPR000847">
    <property type="entry name" value="LysR_HTH_N"/>
</dbReference>
<dbReference type="Pfam" id="PF03466">
    <property type="entry name" value="LysR_substrate"/>
    <property type="match status" value="1"/>
</dbReference>
<dbReference type="Gene3D" id="3.40.190.290">
    <property type="match status" value="1"/>
</dbReference>
<comment type="caution">
    <text evidence="7">The sequence shown here is derived from an EMBL/GenBank/DDBJ whole genome shotgun (WGS) entry which is preliminary data.</text>
</comment>
<evidence type="ECO:0000256" key="5">
    <source>
        <dbReference type="ARBA" id="ARBA00023163"/>
    </source>
</evidence>
<evidence type="ECO:0000256" key="1">
    <source>
        <dbReference type="ARBA" id="ARBA00009437"/>
    </source>
</evidence>
<dbReference type="Pfam" id="PF00126">
    <property type="entry name" value="HTH_1"/>
    <property type="match status" value="1"/>
</dbReference>
<keyword evidence="4" id="KW-0010">Activator</keyword>
<evidence type="ECO:0000313" key="8">
    <source>
        <dbReference type="Proteomes" id="UP000703038"/>
    </source>
</evidence>
<dbReference type="Proteomes" id="UP000703038">
    <property type="component" value="Unassembled WGS sequence"/>
</dbReference>
<keyword evidence="2" id="KW-0805">Transcription regulation</keyword>
<dbReference type="Gene3D" id="1.10.10.10">
    <property type="entry name" value="Winged helix-like DNA-binding domain superfamily/Winged helix DNA-binding domain"/>
    <property type="match status" value="1"/>
</dbReference>
<dbReference type="InterPro" id="IPR005119">
    <property type="entry name" value="LysR_subst-bd"/>
</dbReference>
<evidence type="ECO:0000259" key="6">
    <source>
        <dbReference type="PROSITE" id="PS50931"/>
    </source>
</evidence>
<protein>
    <submittedName>
        <fullName evidence="7">DNA-binding transcriptional LysR family regulator</fullName>
    </submittedName>
</protein>
<evidence type="ECO:0000256" key="3">
    <source>
        <dbReference type="ARBA" id="ARBA00023125"/>
    </source>
</evidence>
<dbReference type="PANTHER" id="PTHR30346:SF28">
    <property type="entry name" value="HTH-TYPE TRANSCRIPTIONAL REGULATOR CYNR"/>
    <property type="match status" value="1"/>
</dbReference>
<accession>A0ABS2KVA7</accession>
<dbReference type="CDD" id="cd08440">
    <property type="entry name" value="PBP2_LTTR_like_4"/>
    <property type="match status" value="1"/>
</dbReference>
<keyword evidence="5" id="KW-0804">Transcription</keyword>
<dbReference type="RefSeq" id="WP_307806274.1">
    <property type="nucleotide sequence ID" value="NZ_JAFBBK010000001.1"/>
</dbReference>
<sequence length="293" mass="31381">MNLNLGMTHLRCIVAIADHESFTAAASALGMVQSSLSRSVAEAERRLDVTLFERTTRRVVVTPDGVAVTQYARKMVQDFDEGLAQIGRFVTGDRGTVSVACLPSLAATFLPAYVVQFRRDYPDVLLEIRDGLRQEALTDLLTGTVDMALVSAPTTEPGLVHRTLTTDSFHCAFAAGHPFDGRERIEWAELAGEPFIAFGSQSSIAGPVARALDDADVRTGPVMHAQNVGAVAGLVAAGLGVTAVPQLVLPMMEFAGLRHAPLSPTVERTISLVRVEGRHETASVKNFVRCLTG</sequence>
<evidence type="ECO:0000256" key="2">
    <source>
        <dbReference type="ARBA" id="ARBA00023015"/>
    </source>
</evidence>
<comment type="similarity">
    <text evidence="1">Belongs to the LysR transcriptional regulatory family.</text>
</comment>
<name>A0ABS2KVA7_9NOCA</name>
<dbReference type="PANTHER" id="PTHR30346">
    <property type="entry name" value="TRANSCRIPTIONAL DUAL REGULATOR HCAR-RELATED"/>
    <property type="match status" value="1"/>
</dbReference>
<dbReference type="EMBL" id="JAFBBK010000001">
    <property type="protein sequence ID" value="MBM7415883.1"/>
    <property type="molecule type" value="Genomic_DNA"/>
</dbReference>
<keyword evidence="8" id="KW-1185">Reference proteome</keyword>
<organism evidence="7 8">
    <name type="scientific">Rhodococcoides corynebacterioides</name>
    <dbReference type="NCBI Taxonomy" id="53972"/>
    <lineage>
        <taxon>Bacteria</taxon>
        <taxon>Bacillati</taxon>
        <taxon>Actinomycetota</taxon>
        <taxon>Actinomycetes</taxon>
        <taxon>Mycobacteriales</taxon>
        <taxon>Nocardiaceae</taxon>
        <taxon>Rhodococcoides</taxon>
    </lineage>
</organism>
<dbReference type="PROSITE" id="PS50931">
    <property type="entry name" value="HTH_LYSR"/>
    <property type="match status" value="1"/>
</dbReference>
<dbReference type="GO" id="GO:0003677">
    <property type="term" value="F:DNA binding"/>
    <property type="evidence" value="ECO:0007669"/>
    <property type="project" value="UniProtKB-KW"/>
</dbReference>
<dbReference type="InterPro" id="IPR036388">
    <property type="entry name" value="WH-like_DNA-bd_sf"/>
</dbReference>
<dbReference type="InterPro" id="IPR036390">
    <property type="entry name" value="WH_DNA-bd_sf"/>
</dbReference>
<feature type="domain" description="HTH lysR-type" evidence="6">
    <location>
        <begin position="1"/>
        <end position="62"/>
    </location>
</feature>
<evidence type="ECO:0000313" key="7">
    <source>
        <dbReference type="EMBL" id="MBM7415883.1"/>
    </source>
</evidence>
<dbReference type="SUPFAM" id="SSF53850">
    <property type="entry name" value="Periplasmic binding protein-like II"/>
    <property type="match status" value="1"/>
</dbReference>
<gene>
    <name evidence="7" type="ORF">JOE42_002616</name>
</gene>
<keyword evidence="3 7" id="KW-0238">DNA-binding</keyword>
<dbReference type="SUPFAM" id="SSF46785">
    <property type="entry name" value="Winged helix' DNA-binding domain"/>
    <property type="match status" value="1"/>
</dbReference>
<evidence type="ECO:0000256" key="4">
    <source>
        <dbReference type="ARBA" id="ARBA00023159"/>
    </source>
</evidence>
<reference evidence="7 8" key="1">
    <citation type="submission" date="2021-01" db="EMBL/GenBank/DDBJ databases">
        <title>Genomics of switchgrass bacterial isolates.</title>
        <authorList>
            <person name="Shade A."/>
        </authorList>
    </citation>
    <scope>NUCLEOTIDE SEQUENCE [LARGE SCALE GENOMIC DNA]</scope>
    <source>
        <strain evidence="7 8">PvP111</strain>
    </source>
</reference>